<proteinExistence type="inferred from homology"/>
<dbReference type="FunFam" id="1.10.3720.10:FF:000003">
    <property type="entry name" value="Aliphatic sulfonate ABC transporter permease"/>
    <property type="match status" value="1"/>
</dbReference>
<feature type="domain" description="ABC transmembrane type-1" evidence="8">
    <location>
        <begin position="67"/>
        <end position="247"/>
    </location>
</feature>
<dbReference type="GO" id="GO:0042918">
    <property type="term" value="P:alkanesulfonate transmembrane transport"/>
    <property type="evidence" value="ECO:0007669"/>
    <property type="project" value="UniProtKB-ARBA"/>
</dbReference>
<dbReference type="EMBL" id="CP151632">
    <property type="protein sequence ID" value="WZO34269.1"/>
    <property type="molecule type" value="Genomic_DNA"/>
</dbReference>
<evidence type="ECO:0000256" key="4">
    <source>
        <dbReference type="ARBA" id="ARBA00022692"/>
    </source>
</evidence>
<keyword evidence="4 7" id="KW-0812">Transmembrane</keyword>
<feature type="transmembrane region" description="Helical" evidence="7">
    <location>
        <begin position="177"/>
        <end position="203"/>
    </location>
</feature>
<dbReference type="SUPFAM" id="SSF161098">
    <property type="entry name" value="MetI-like"/>
    <property type="match status" value="1"/>
</dbReference>
<evidence type="ECO:0000256" key="2">
    <source>
        <dbReference type="ARBA" id="ARBA00022448"/>
    </source>
</evidence>
<evidence type="ECO:0000256" key="7">
    <source>
        <dbReference type="RuleBase" id="RU363032"/>
    </source>
</evidence>
<accession>A0AAU6SBH9</accession>
<feature type="transmembrane region" description="Helical" evidence="7">
    <location>
        <begin position="20"/>
        <end position="39"/>
    </location>
</feature>
<dbReference type="AlphaFoldDB" id="A0AAU6SBH9"/>
<evidence type="ECO:0000256" key="1">
    <source>
        <dbReference type="ARBA" id="ARBA00004651"/>
    </source>
</evidence>
<evidence type="ECO:0000259" key="8">
    <source>
        <dbReference type="PROSITE" id="PS50928"/>
    </source>
</evidence>
<feature type="transmembrane region" description="Helical" evidence="7">
    <location>
        <begin position="74"/>
        <end position="95"/>
    </location>
</feature>
<keyword evidence="2 7" id="KW-0813">Transport</keyword>
<dbReference type="Gene3D" id="1.10.3720.10">
    <property type="entry name" value="MetI-like"/>
    <property type="match status" value="1"/>
</dbReference>
<name>A0AAU6SBH9_9MICO</name>
<gene>
    <name evidence="9" type="ORF">MRBLWS13_001922</name>
</gene>
<organism evidence="9">
    <name type="scientific">Microbacterium sp. LWS13-1.2</name>
    <dbReference type="NCBI Taxonomy" id="3135264"/>
    <lineage>
        <taxon>Bacteria</taxon>
        <taxon>Bacillati</taxon>
        <taxon>Actinomycetota</taxon>
        <taxon>Actinomycetes</taxon>
        <taxon>Micrococcales</taxon>
        <taxon>Microbacteriaceae</taxon>
        <taxon>Microbacterium</taxon>
    </lineage>
</organism>
<dbReference type="InterPro" id="IPR000515">
    <property type="entry name" value="MetI-like"/>
</dbReference>
<comment type="subcellular location">
    <subcellularLocation>
        <location evidence="1 7">Cell membrane</location>
        <topology evidence="1 7">Multi-pass membrane protein</topology>
    </subcellularLocation>
</comment>
<feature type="transmembrane region" description="Helical" evidence="7">
    <location>
        <begin position="107"/>
        <end position="127"/>
    </location>
</feature>
<dbReference type="CDD" id="cd06261">
    <property type="entry name" value="TM_PBP2"/>
    <property type="match status" value="1"/>
</dbReference>
<dbReference type="Pfam" id="PF00528">
    <property type="entry name" value="BPD_transp_1"/>
    <property type="match status" value="1"/>
</dbReference>
<keyword evidence="6 7" id="KW-0472">Membrane</keyword>
<evidence type="ECO:0000256" key="5">
    <source>
        <dbReference type="ARBA" id="ARBA00022989"/>
    </source>
</evidence>
<keyword evidence="5 7" id="KW-1133">Transmembrane helix</keyword>
<keyword evidence="3" id="KW-1003">Cell membrane</keyword>
<dbReference type="PANTHER" id="PTHR30151">
    <property type="entry name" value="ALKANE SULFONATE ABC TRANSPORTER-RELATED, MEMBRANE SUBUNIT"/>
    <property type="match status" value="1"/>
</dbReference>
<dbReference type="GO" id="GO:0005886">
    <property type="term" value="C:plasma membrane"/>
    <property type="evidence" value="ECO:0007669"/>
    <property type="project" value="UniProtKB-SubCell"/>
</dbReference>
<evidence type="ECO:0000256" key="3">
    <source>
        <dbReference type="ARBA" id="ARBA00022475"/>
    </source>
</evidence>
<evidence type="ECO:0000313" key="9">
    <source>
        <dbReference type="EMBL" id="WZO34269.1"/>
    </source>
</evidence>
<dbReference type="PROSITE" id="PS50928">
    <property type="entry name" value="ABC_TM1"/>
    <property type="match status" value="1"/>
</dbReference>
<evidence type="ECO:0000256" key="6">
    <source>
        <dbReference type="ARBA" id="ARBA00023136"/>
    </source>
</evidence>
<feature type="transmembrane region" description="Helical" evidence="7">
    <location>
        <begin position="223"/>
        <end position="243"/>
    </location>
</feature>
<dbReference type="PANTHER" id="PTHR30151:SF38">
    <property type="entry name" value="ALIPHATIC SULFONATES TRANSPORT PERMEASE PROTEIN SSUC-RELATED"/>
    <property type="match status" value="1"/>
</dbReference>
<feature type="transmembrane region" description="Helical" evidence="7">
    <location>
        <begin position="133"/>
        <end position="152"/>
    </location>
</feature>
<dbReference type="InterPro" id="IPR035906">
    <property type="entry name" value="MetI-like_sf"/>
</dbReference>
<dbReference type="RefSeq" id="WP_349428829.1">
    <property type="nucleotide sequence ID" value="NZ_CP151632.1"/>
</dbReference>
<protein>
    <submittedName>
        <fullName evidence="9">ABC transporter permease</fullName>
    </submittedName>
</protein>
<reference evidence="9" key="1">
    <citation type="submission" date="2024-04" db="EMBL/GenBank/DDBJ databases">
        <authorList>
            <person name="Roder T."/>
            <person name="Oberhansli S."/>
            <person name="Kreuzer M."/>
        </authorList>
    </citation>
    <scope>NUCLEOTIDE SEQUENCE</scope>
    <source>
        <strain evidence="9">LWS13-1.2</strain>
    </source>
</reference>
<sequence>MIATSPRRQRWWHRARPLRAVGPLALLVVWQFASMTALIPTTVLPPPLEVLTAGLELLSTGELQAHLLVSLQRIGVALILGVSVGLALAILAGLWKVGDALIDPIMQMMRTVPVLALVPLFILWFGIGEPSKVLMIALAVVFPVYLNTYAGIRGVDRKLFEVGVIVRLSPIARIRHIVLPGALPGFLTGLRMSLGVAWLVLVISEQVNASEGVGYLMNNARLYLRTDVIVLGILIYALAGYLSDLIVRMIEKRALSWRQGLETT</sequence>
<comment type="similarity">
    <text evidence="7">Belongs to the binding-protein-dependent transport system permease family.</text>
</comment>